<dbReference type="Proteomes" id="UP001222325">
    <property type="component" value="Unassembled WGS sequence"/>
</dbReference>
<dbReference type="AlphaFoldDB" id="A0AAD6U748"/>
<dbReference type="SUPFAM" id="SSF54637">
    <property type="entry name" value="Thioesterase/thiol ester dehydrase-isomerase"/>
    <property type="match status" value="1"/>
</dbReference>
<evidence type="ECO:0000313" key="3">
    <source>
        <dbReference type="Proteomes" id="UP001222325"/>
    </source>
</evidence>
<accession>A0AAD6U748</accession>
<name>A0AAD6U748_9AGAR</name>
<comment type="caution">
    <text evidence="2">The sequence shown here is derived from an EMBL/GenBank/DDBJ whole genome shotgun (WGS) entry which is preliminary data.</text>
</comment>
<sequence>MPLDSAGHARYLAILHATYPDATLARIQGNAPRAVKELALKCLAIYHAPAPSCFAADAGTLRTAVTEVSLAPGPLEDTRVLTLVCELEVTDGAIYGHVLGRSQDPRSASLDSRDVVANAFIVTVIDECVSAAVAALDRAQGGPGMSGVTLSITTVFHNPVLTGSTLRLVNRTLEVAAETTSCRCEVWDLTQRRLAASAVFAGMQSSPPKSLARL</sequence>
<gene>
    <name evidence="2" type="ORF">B0H15DRAFT_950368</name>
</gene>
<reference evidence="2" key="1">
    <citation type="submission" date="2023-03" db="EMBL/GenBank/DDBJ databases">
        <title>Massive genome expansion in bonnet fungi (Mycena s.s.) driven by repeated elements and novel gene families across ecological guilds.</title>
        <authorList>
            <consortium name="Lawrence Berkeley National Laboratory"/>
            <person name="Harder C.B."/>
            <person name="Miyauchi S."/>
            <person name="Viragh M."/>
            <person name="Kuo A."/>
            <person name="Thoen E."/>
            <person name="Andreopoulos B."/>
            <person name="Lu D."/>
            <person name="Skrede I."/>
            <person name="Drula E."/>
            <person name="Henrissat B."/>
            <person name="Morin E."/>
            <person name="Kohler A."/>
            <person name="Barry K."/>
            <person name="LaButti K."/>
            <person name="Morin E."/>
            <person name="Salamov A."/>
            <person name="Lipzen A."/>
            <person name="Mereny Z."/>
            <person name="Hegedus B."/>
            <person name="Baldrian P."/>
            <person name="Stursova M."/>
            <person name="Weitz H."/>
            <person name="Taylor A."/>
            <person name="Grigoriev I.V."/>
            <person name="Nagy L.G."/>
            <person name="Martin F."/>
            <person name="Kauserud H."/>
        </authorList>
    </citation>
    <scope>NUCLEOTIDE SEQUENCE</scope>
    <source>
        <strain evidence="2">CBHHK173m</strain>
    </source>
</reference>
<dbReference type="Pfam" id="PF03061">
    <property type="entry name" value="4HBT"/>
    <property type="match status" value="1"/>
</dbReference>
<proteinExistence type="predicted"/>
<dbReference type="Gene3D" id="3.10.129.10">
    <property type="entry name" value="Hotdog Thioesterase"/>
    <property type="match status" value="1"/>
</dbReference>
<dbReference type="InterPro" id="IPR029069">
    <property type="entry name" value="HotDog_dom_sf"/>
</dbReference>
<dbReference type="InterPro" id="IPR006683">
    <property type="entry name" value="Thioestr_dom"/>
</dbReference>
<feature type="domain" description="Thioesterase" evidence="1">
    <location>
        <begin position="115"/>
        <end position="193"/>
    </location>
</feature>
<dbReference type="CDD" id="cd03440">
    <property type="entry name" value="hot_dog"/>
    <property type="match status" value="1"/>
</dbReference>
<organism evidence="2 3">
    <name type="scientific">Mycena belliarum</name>
    <dbReference type="NCBI Taxonomy" id="1033014"/>
    <lineage>
        <taxon>Eukaryota</taxon>
        <taxon>Fungi</taxon>
        <taxon>Dikarya</taxon>
        <taxon>Basidiomycota</taxon>
        <taxon>Agaricomycotina</taxon>
        <taxon>Agaricomycetes</taxon>
        <taxon>Agaricomycetidae</taxon>
        <taxon>Agaricales</taxon>
        <taxon>Marasmiineae</taxon>
        <taxon>Mycenaceae</taxon>
        <taxon>Mycena</taxon>
    </lineage>
</organism>
<protein>
    <recommendedName>
        <fullName evidence="1">Thioesterase domain-containing protein</fullName>
    </recommendedName>
</protein>
<dbReference type="EMBL" id="JARJCN010000030">
    <property type="protein sequence ID" value="KAJ7086859.1"/>
    <property type="molecule type" value="Genomic_DNA"/>
</dbReference>
<evidence type="ECO:0000313" key="2">
    <source>
        <dbReference type="EMBL" id="KAJ7086859.1"/>
    </source>
</evidence>
<evidence type="ECO:0000259" key="1">
    <source>
        <dbReference type="Pfam" id="PF03061"/>
    </source>
</evidence>
<keyword evidence="3" id="KW-1185">Reference proteome</keyword>